<gene>
    <name evidence="1" type="ORF">PEL8287_03702</name>
</gene>
<dbReference type="RefSeq" id="WP_085893900.1">
    <property type="nucleotide sequence ID" value="NZ_FWFL01000013.1"/>
</dbReference>
<proteinExistence type="predicted"/>
<dbReference type="AlphaFoldDB" id="A0A1Y5TS52"/>
<sequence length="136" mass="14543">MFGMFKRRRAPETDAAADVTNTLVSAFDELRSLARKPDALQRQLGINARLAAMIGALRDTYPGLPIASDGPGMELIQASGCNDVFAAAELANSLFDLVENCPNDPNAKMNVMIFILSPASIPPGDRPQVGLLGKWA</sequence>
<evidence type="ECO:0000313" key="2">
    <source>
        <dbReference type="Proteomes" id="UP000193827"/>
    </source>
</evidence>
<protein>
    <submittedName>
        <fullName evidence="1">Uncharacterized protein</fullName>
    </submittedName>
</protein>
<reference evidence="1 2" key="1">
    <citation type="submission" date="2017-03" db="EMBL/GenBank/DDBJ databases">
        <authorList>
            <person name="Afonso C.L."/>
            <person name="Miller P.J."/>
            <person name="Scott M.A."/>
            <person name="Spackman E."/>
            <person name="Goraichik I."/>
            <person name="Dimitrov K.M."/>
            <person name="Suarez D.L."/>
            <person name="Swayne D.E."/>
        </authorList>
    </citation>
    <scope>NUCLEOTIDE SEQUENCE [LARGE SCALE GENOMIC DNA]</scope>
    <source>
        <strain evidence="1 2">CECT 8287</strain>
    </source>
</reference>
<accession>A0A1Y5TS52</accession>
<organism evidence="1 2">
    <name type="scientific">Roseovarius litorisediminis</name>
    <dbReference type="NCBI Taxonomy" id="1312363"/>
    <lineage>
        <taxon>Bacteria</taxon>
        <taxon>Pseudomonadati</taxon>
        <taxon>Pseudomonadota</taxon>
        <taxon>Alphaproteobacteria</taxon>
        <taxon>Rhodobacterales</taxon>
        <taxon>Roseobacteraceae</taxon>
        <taxon>Roseovarius</taxon>
    </lineage>
</organism>
<dbReference type="EMBL" id="FWFL01000013">
    <property type="protein sequence ID" value="SLN66722.1"/>
    <property type="molecule type" value="Genomic_DNA"/>
</dbReference>
<evidence type="ECO:0000313" key="1">
    <source>
        <dbReference type="EMBL" id="SLN66722.1"/>
    </source>
</evidence>
<dbReference type="Proteomes" id="UP000193827">
    <property type="component" value="Unassembled WGS sequence"/>
</dbReference>
<keyword evidence="2" id="KW-1185">Reference proteome</keyword>
<name>A0A1Y5TS52_9RHOB</name>